<dbReference type="EMBL" id="KZ819191">
    <property type="protein sequence ID" value="PWZ01260.1"/>
    <property type="molecule type" value="Genomic_DNA"/>
</dbReference>
<evidence type="ECO:0000256" key="1">
    <source>
        <dbReference type="SAM" id="Phobius"/>
    </source>
</evidence>
<sequence>MEARHETAKCAVAGKRQYFIRGKRIGSRISHSMKVGRGNIESCGHIIIVAAGAITYCALAFRDVQLSLRRLPHPVPDEITGLWCCCIKSKCSSLASLHRCISYVSPTQALLSPSASCLSLASNIGSI</sequence>
<gene>
    <name evidence="2" type="ORF">BCV70DRAFT_91658</name>
</gene>
<name>A0A317XTN5_9BASI</name>
<accession>A0A317XTN5</accession>
<dbReference type="AlphaFoldDB" id="A0A317XTN5"/>
<evidence type="ECO:0000313" key="2">
    <source>
        <dbReference type="EMBL" id="PWZ01260.1"/>
    </source>
</evidence>
<dbReference type="InParanoid" id="A0A317XTN5"/>
<keyword evidence="1" id="KW-0812">Transmembrane</keyword>
<organism evidence="2 3">
    <name type="scientific">Testicularia cyperi</name>
    <dbReference type="NCBI Taxonomy" id="1882483"/>
    <lineage>
        <taxon>Eukaryota</taxon>
        <taxon>Fungi</taxon>
        <taxon>Dikarya</taxon>
        <taxon>Basidiomycota</taxon>
        <taxon>Ustilaginomycotina</taxon>
        <taxon>Ustilaginomycetes</taxon>
        <taxon>Ustilaginales</taxon>
        <taxon>Anthracoideaceae</taxon>
        <taxon>Testicularia</taxon>
    </lineage>
</organism>
<reference evidence="2 3" key="1">
    <citation type="journal article" date="2018" name="Mol. Biol. Evol.">
        <title>Broad Genomic Sampling Reveals a Smut Pathogenic Ancestry of the Fungal Clade Ustilaginomycotina.</title>
        <authorList>
            <person name="Kijpornyongpan T."/>
            <person name="Mondo S.J."/>
            <person name="Barry K."/>
            <person name="Sandor L."/>
            <person name="Lee J."/>
            <person name="Lipzen A."/>
            <person name="Pangilinan J."/>
            <person name="LaButti K."/>
            <person name="Hainaut M."/>
            <person name="Henrissat B."/>
            <person name="Grigoriev I.V."/>
            <person name="Spatafora J.W."/>
            <person name="Aime M.C."/>
        </authorList>
    </citation>
    <scope>NUCLEOTIDE SEQUENCE [LARGE SCALE GENOMIC DNA]</scope>
    <source>
        <strain evidence="2 3">MCA 3645</strain>
    </source>
</reference>
<keyword evidence="1" id="KW-0472">Membrane</keyword>
<dbReference type="Proteomes" id="UP000246740">
    <property type="component" value="Unassembled WGS sequence"/>
</dbReference>
<keyword evidence="3" id="KW-1185">Reference proteome</keyword>
<proteinExistence type="predicted"/>
<keyword evidence="1" id="KW-1133">Transmembrane helix</keyword>
<evidence type="ECO:0000313" key="3">
    <source>
        <dbReference type="Proteomes" id="UP000246740"/>
    </source>
</evidence>
<protein>
    <submittedName>
        <fullName evidence="2">Uncharacterized protein</fullName>
    </submittedName>
</protein>
<feature type="transmembrane region" description="Helical" evidence="1">
    <location>
        <begin position="44"/>
        <end position="61"/>
    </location>
</feature>